<proteinExistence type="predicted"/>
<evidence type="ECO:0000256" key="1">
    <source>
        <dbReference type="SAM" id="MobiDB-lite"/>
    </source>
</evidence>
<evidence type="ECO:0000256" key="2">
    <source>
        <dbReference type="SAM" id="SignalP"/>
    </source>
</evidence>
<organism evidence="3 4">
    <name type="scientific">Mucilaginibacter lutimaris</name>
    <dbReference type="NCBI Taxonomy" id="931629"/>
    <lineage>
        <taxon>Bacteria</taxon>
        <taxon>Pseudomonadati</taxon>
        <taxon>Bacteroidota</taxon>
        <taxon>Sphingobacteriia</taxon>
        <taxon>Sphingobacteriales</taxon>
        <taxon>Sphingobacteriaceae</taxon>
        <taxon>Mucilaginibacter</taxon>
    </lineage>
</organism>
<reference evidence="4" key="1">
    <citation type="journal article" date="2019" name="Int. J. Syst. Evol. Microbiol.">
        <title>The Global Catalogue of Microorganisms (GCM) 10K type strain sequencing project: providing services to taxonomists for standard genome sequencing and annotation.</title>
        <authorList>
            <consortium name="The Broad Institute Genomics Platform"/>
            <consortium name="The Broad Institute Genome Sequencing Center for Infectious Disease"/>
            <person name="Wu L."/>
            <person name="Ma J."/>
        </authorList>
    </citation>
    <scope>NUCLEOTIDE SEQUENCE [LARGE SCALE GENOMIC DNA]</scope>
    <source>
        <strain evidence="4">CCUG 60742</strain>
    </source>
</reference>
<name>A0ABW2ZJ65_9SPHI</name>
<dbReference type="Proteomes" id="UP001597073">
    <property type="component" value="Unassembled WGS sequence"/>
</dbReference>
<sequence length="113" mass="13002">MTKWFLYIVLLMIFAPRLSYAKNNSACSGNSLSAFYNVSFNANFALQQRDTTVTKGKQHPSEEDKKKIKEIAKAKKMPKPEKIEAVDPAKVKPKRQRRPEGLERPPEIPRRND</sequence>
<feature type="chain" id="PRO_5046243302" evidence="2">
    <location>
        <begin position="22"/>
        <end position="113"/>
    </location>
</feature>
<evidence type="ECO:0000313" key="4">
    <source>
        <dbReference type="Proteomes" id="UP001597073"/>
    </source>
</evidence>
<accession>A0ABW2ZJ65</accession>
<dbReference type="EMBL" id="JBHTIA010000012">
    <property type="protein sequence ID" value="MFD0766283.1"/>
    <property type="molecule type" value="Genomic_DNA"/>
</dbReference>
<gene>
    <name evidence="3" type="ORF">ACFQZI_15575</name>
</gene>
<keyword evidence="4" id="KW-1185">Reference proteome</keyword>
<feature type="compositionally biased region" description="Basic and acidic residues" evidence="1">
    <location>
        <begin position="72"/>
        <end position="90"/>
    </location>
</feature>
<evidence type="ECO:0000313" key="3">
    <source>
        <dbReference type="EMBL" id="MFD0766283.1"/>
    </source>
</evidence>
<dbReference type="RefSeq" id="WP_377144046.1">
    <property type="nucleotide sequence ID" value="NZ_JBHTIA010000012.1"/>
</dbReference>
<feature type="compositionally biased region" description="Basic and acidic residues" evidence="1">
    <location>
        <begin position="98"/>
        <end position="113"/>
    </location>
</feature>
<comment type="caution">
    <text evidence="3">The sequence shown here is derived from an EMBL/GenBank/DDBJ whole genome shotgun (WGS) entry which is preliminary data.</text>
</comment>
<keyword evidence="2" id="KW-0732">Signal</keyword>
<protein>
    <submittedName>
        <fullName evidence="3">Uncharacterized protein</fullName>
    </submittedName>
</protein>
<feature type="signal peptide" evidence="2">
    <location>
        <begin position="1"/>
        <end position="21"/>
    </location>
</feature>
<feature type="region of interest" description="Disordered" evidence="1">
    <location>
        <begin position="72"/>
        <end position="113"/>
    </location>
</feature>